<protein>
    <submittedName>
        <fullName evidence="9">Intermembrane transport protein PqiB</fullName>
    </submittedName>
</protein>
<feature type="domain" description="Mce/MlaD" evidence="8">
    <location>
        <begin position="281"/>
        <end position="381"/>
    </location>
</feature>
<name>A0ABN9JDW6_9RALS</name>
<gene>
    <name evidence="9" type="primary">pqiB_2</name>
    <name evidence="9" type="ORF">LMG19083_04706</name>
</gene>
<evidence type="ECO:0000256" key="1">
    <source>
        <dbReference type="ARBA" id="ARBA00004533"/>
    </source>
</evidence>
<keyword evidence="5 7" id="KW-1133">Transmembrane helix</keyword>
<organism evidence="9 10">
    <name type="scientific">Ralstonia psammae</name>
    <dbReference type="NCBI Taxonomy" id="3058598"/>
    <lineage>
        <taxon>Bacteria</taxon>
        <taxon>Pseudomonadati</taxon>
        <taxon>Pseudomonadota</taxon>
        <taxon>Betaproteobacteria</taxon>
        <taxon>Burkholderiales</taxon>
        <taxon>Burkholderiaceae</taxon>
        <taxon>Ralstonia</taxon>
    </lineage>
</organism>
<comment type="caution">
    <text evidence="9">The sequence shown here is derived from an EMBL/GenBank/DDBJ whole genome shotgun (WGS) entry which is preliminary data.</text>
</comment>
<comment type="subcellular location">
    <subcellularLocation>
        <location evidence="1">Cell inner membrane</location>
    </subcellularLocation>
</comment>
<dbReference type="PANTHER" id="PTHR30462">
    <property type="entry name" value="INTERMEMBRANE TRANSPORT PROTEIN PQIB-RELATED"/>
    <property type="match status" value="1"/>
</dbReference>
<reference evidence="9 10" key="1">
    <citation type="submission" date="2023-07" db="EMBL/GenBank/DDBJ databases">
        <authorList>
            <person name="Peeters C."/>
        </authorList>
    </citation>
    <scope>NUCLEOTIDE SEQUENCE [LARGE SCALE GENOMIC DNA]</scope>
    <source>
        <strain evidence="9 10">LMG 19083</strain>
    </source>
</reference>
<keyword evidence="2" id="KW-1003">Cell membrane</keyword>
<feature type="domain" description="Mce/MlaD" evidence="8">
    <location>
        <begin position="34"/>
        <end position="125"/>
    </location>
</feature>
<keyword evidence="3" id="KW-0997">Cell inner membrane</keyword>
<dbReference type="InterPro" id="IPR051800">
    <property type="entry name" value="PqiA-PqiB_transport"/>
</dbReference>
<feature type="domain" description="Mce/MlaD" evidence="8">
    <location>
        <begin position="149"/>
        <end position="209"/>
    </location>
</feature>
<dbReference type="Pfam" id="PF02470">
    <property type="entry name" value="MlaD"/>
    <property type="match status" value="3"/>
</dbReference>
<evidence type="ECO:0000256" key="5">
    <source>
        <dbReference type="ARBA" id="ARBA00022989"/>
    </source>
</evidence>
<accession>A0ABN9JDW6</accession>
<feature type="transmembrane region" description="Helical" evidence="7">
    <location>
        <begin position="7"/>
        <end position="30"/>
    </location>
</feature>
<evidence type="ECO:0000256" key="6">
    <source>
        <dbReference type="ARBA" id="ARBA00023136"/>
    </source>
</evidence>
<evidence type="ECO:0000256" key="4">
    <source>
        <dbReference type="ARBA" id="ARBA00022692"/>
    </source>
</evidence>
<keyword evidence="10" id="KW-1185">Reference proteome</keyword>
<sequence>MTSGRAARLWCVLVSLLAALIGMGLLLWLVDDSGPLITISFLDAEGLESGRTPVRYRDVDVGIVTAVHLSPDRKRVLASVRLARAAAGLAVADTHFWIVRPRVESRGISGVGTLLVGSYVGLDAGLSHEAASAFTGLEGPPAVTHGQRGTRYVLRARSQNSIEAGAPVYYRHVDVGRVTAVSLDPDGKGVSIDVFIDAPYHRYIVANTRWWNASGCSLWLDARGLSVSMQSLTGMWFGAVAFQPVTGQSPGAQAPTGMTFVLAENERIADEPPTSAPAVVVMRFAPSLRGLSVGATVDFRGLALGEVTKIEIEHDVGKREPVMLVTMSLYPDRLGQQFRDSAEHVDAVAGRALLRKLVDDGLRGQLRTGNLLTNQLYVALDMFPHALPVRLDLVRSPVELPTVPNALDDLQAEISQMLHTLDRVPFGPVGSELSRSFVRARRLFKLANAQLVPQGRETLGAAKQLLDDAEADLHASPSQGPDFQPAREHLNQALQALGVLSGTLEQRAPAP</sequence>
<evidence type="ECO:0000256" key="3">
    <source>
        <dbReference type="ARBA" id="ARBA00022519"/>
    </source>
</evidence>
<proteinExistence type="predicted"/>
<keyword evidence="4 7" id="KW-0812">Transmembrane</keyword>
<dbReference type="EMBL" id="CATZBU010000020">
    <property type="protein sequence ID" value="CAJ0808436.1"/>
    <property type="molecule type" value="Genomic_DNA"/>
</dbReference>
<keyword evidence="6 7" id="KW-0472">Membrane</keyword>
<evidence type="ECO:0000259" key="8">
    <source>
        <dbReference type="Pfam" id="PF02470"/>
    </source>
</evidence>
<evidence type="ECO:0000256" key="2">
    <source>
        <dbReference type="ARBA" id="ARBA00022475"/>
    </source>
</evidence>
<dbReference type="Proteomes" id="UP001189813">
    <property type="component" value="Unassembled WGS sequence"/>
</dbReference>
<dbReference type="PANTHER" id="PTHR30462:SF0">
    <property type="entry name" value="INTERMEMBRANE TRANSPORT PROTEIN YEBT"/>
    <property type="match status" value="1"/>
</dbReference>
<dbReference type="InterPro" id="IPR003399">
    <property type="entry name" value="Mce/MlaD"/>
</dbReference>
<evidence type="ECO:0000256" key="7">
    <source>
        <dbReference type="SAM" id="Phobius"/>
    </source>
</evidence>
<dbReference type="RefSeq" id="WP_316669184.1">
    <property type="nucleotide sequence ID" value="NZ_CATZBU010000020.1"/>
</dbReference>
<evidence type="ECO:0000313" key="9">
    <source>
        <dbReference type="EMBL" id="CAJ0808436.1"/>
    </source>
</evidence>
<evidence type="ECO:0000313" key="10">
    <source>
        <dbReference type="Proteomes" id="UP001189813"/>
    </source>
</evidence>